<keyword evidence="2" id="KW-1133">Transmembrane helix</keyword>
<feature type="signal peptide" evidence="3">
    <location>
        <begin position="1"/>
        <end position="18"/>
    </location>
</feature>
<evidence type="ECO:0000256" key="2">
    <source>
        <dbReference type="SAM" id="Phobius"/>
    </source>
</evidence>
<name>A0A9P4GR96_9PLEO</name>
<sequence length="433" mass="48711">MLPAALSLVLLLYSSVCAAYLHEALDFSKPSAKDGRLEARLQPIDDVVVVPGSSYIAKIECKDCPYAEYTKESERKIVKTDQIFLMNFTLSHNNRTILLDGNPVYPLQTIPSPPSFRVLQFSPSISNKNLSSGLACSDLWCSAEKSKRSPPCVDWCSGPSLPSILLDYLYTTKPTGYTGEGNDADAQYWEIALDIIGGWSGHDHDPYSKFDNASQKMVRILVAGREAKLESYTGKTDTKAAGDLFAPGGDEKTYEFEIVDMRLEARAYTFPAEKTPTLWDKVGRFFGNDVWEEDGRRFIYRGKEWGDYGKQGSLRKMLGDIVHWDEWNSVFVIAGSTIAGLIVLFGIYKLWLWLQEQNELAKWDGMDDVWDNLRRERTAEEDDALLQGGYRDDPDEGESSRTPTFTDEPRTMKPLPTKPLPEKPLPDVPLIDA</sequence>
<dbReference type="GeneID" id="63851731"/>
<dbReference type="OrthoDB" id="3917128at2759"/>
<organism evidence="4 5">
    <name type="scientific">Cucurbitaria berberidis CBS 394.84</name>
    <dbReference type="NCBI Taxonomy" id="1168544"/>
    <lineage>
        <taxon>Eukaryota</taxon>
        <taxon>Fungi</taxon>
        <taxon>Dikarya</taxon>
        <taxon>Ascomycota</taxon>
        <taxon>Pezizomycotina</taxon>
        <taxon>Dothideomycetes</taxon>
        <taxon>Pleosporomycetidae</taxon>
        <taxon>Pleosporales</taxon>
        <taxon>Pleosporineae</taxon>
        <taxon>Cucurbitariaceae</taxon>
        <taxon>Cucurbitaria</taxon>
    </lineage>
</organism>
<feature type="region of interest" description="Disordered" evidence="1">
    <location>
        <begin position="381"/>
        <end position="433"/>
    </location>
</feature>
<dbReference type="EMBL" id="ML976614">
    <property type="protein sequence ID" value="KAF1849656.1"/>
    <property type="molecule type" value="Genomic_DNA"/>
</dbReference>
<reference evidence="4" key="1">
    <citation type="submission" date="2020-01" db="EMBL/GenBank/DDBJ databases">
        <authorList>
            <consortium name="DOE Joint Genome Institute"/>
            <person name="Haridas S."/>
            <person name="Albert R."/>
            <person name="Binder M."/>
            <person name="Bloem J."/>
            <person name="Labutti K."/>
            <person name="Salamov A."/>
            <person name="Andreopoulos B."/>
            <person name="Baker S.E."/>
            <person name="Barry K."/>
            <person name="Bills G."/>
            <person name="Bluhm B.H."/>
            <person name="Cannon C."/>
            <person name="Castanera R."/>
            <person name="Culley D.E."/>
            <person name="Daum C."/>
            <person name="Ezra D."/>
            <person name="Gonzalez J.B."/>
            <person name="Henrissat B."/>
            <person name="Kuo A."/>
            <person name="Liang C."/>
            <person name="Lipzen A."/>
            <person name="Lutzoni F."/>
            <person name="Magnuson J."/>
            <person name="Mondo S."/>
            <person name="Nolan M."/>
            <person name="Ohm R."/>
            <person name="Pangilinan J."/>
            <person name="Park H.-J."/>
            <person name="Ramirez L."/>
            <person name="Alfaro M."/>
            <person name="Sun H."/>
            <person name="Tritt A."/>
            <person name="Yoshinaga Y."/>
            <person name="Zwiers L.-H."/>
            <person name="Turgeon B.G."/>
            <person name="Goodwin S.B."/>
            <person name="Spatafora J.W."/>
            <person name="Crous P.W."/>
            <person name="Grigoriev I.V."/>
        </authorList>
    </citation>
    <scope>NUCLEOTIDE SEQUENCE</scope>
    <source>
        <strain evidence="4">CBS 394.84</strain>
    </source>
</reference>
<accession>A0A9P4GR96</accession>
<dbReference type="AlphaFoldDB" id="A0A9P4GR96"/>
<dbReference type="RefSeq" id="XP_040792219.1">
    <property type="nucleotide sequence ID" value="XM_040934480.1"/>
</dbReference>
<evidence type="ECO:0000256" key="1">
    <source>
        <dbReference type="SAM" id="MobiDB-lite"/>
    </source>
</evidence>
<keyword evidence="5" id="KW-1185">Reference proteome</keyword>
<protein>
    <submittedName>
        <fullName evidence="4">Uncharacterized protein</fullName>
    </submittedName>
</protein>
<proteinExistence type="predicted"/>
<dbReference type="Proteomes" id="UP000800039">
    <property type="component" value="Unassembled WGS sequence"/>
</dbReference>
<feature type="transmembrane region" description="Helical" evidence="2">
    <location>
        <begin position="330"/>
        <end position="352"/>
    </location>
</feature>
<gene>
    <name evidence="4" type="ORF">K460DRAFT_372136</name>
</gene>
<keyword evidence="3" id="KW-0732">Signal</keyword>
<keyword evidence="2" id="KW-0812">Transmembrane</keyword>
<evidence type="ECO:0000313" key="4">
    <source>
        <dbReference type="EMBL" id="KAF1849656.1"/>
    </source>
</evidence>
<feature type="chain" id="PRO_5040451156" evidence="3">
    <location>
        <begin position="19"/>
        <end position="433"/>
    </location>
</feature>
<evidence type="ECO:0000256" key="3">
    <source>
        <dbReference type="SAM" id="SignalP"/>
    </source>
</evidence>
<comment type="caution">
    <text evidence="4">The sequence shown here is derived from an EMBL/GenBank/DDBJ whole genome shotgun (WGS) entry which is preliminary data.</text>
</comment>
<keyword evidence="2" id="KW-0472">Membrane</keyword>
<evidence type="ECO:0000313" key="5">
    <source>
        <dbReference type="Proteomes" id="UP000800039"/>
    </source>
</evidence>